<gene>
    <name evidence="1" type="ORF">DPMN_094242</name>
</gene>
<organism evidence="1 2">
    <name type="scientific">Dreissena polymorpha</name>
    <name type="common">Zebra mussel</name>
    <name type="synonym">Mytilus polymorpha</name>
    <dbReference type="NCBI Taxonomy" id="45954"/>
    <lineage>
        <taxon>Eukaryota</taxon>
        <taxon>Metazoa</taxon>
        <taxon>Spiralia</taxon>
        <taxon>Lophotrochozoa</taxon>
        <taxon>Mollusca</taxon>
        <taxon>Bivalvia</taxon>
        <taxon>Autobranchia</taxon>
        <taxon>Heteroconchia</taxon>
        <taxon>Euheterodonta</taxon>
        <taxon>Imparidentia</taxon>
        <taxon>Neoheterodontei</taxon>
        <taxon>Myida</taxon>
        <taxon>Dreissenoidea</taxon>
        <taxon>Dreissenidae</taxon>
        <taxon>Dreissena</taxon>
    </lineage>
</organism>
<protein>
    <submittedName>
        <fullName evidence="1">Uncharacterized protein</fullName>
    </submittedName>
</protein>
<keyword evidence="2" id="KW-1185">Reference proteome</keyword>
<comment type="caution">
    <text evidence="1">The sequence shown here is derived from an EMBL/GenBank/DDBJ whole genome shotgun (WGS) entry which is preliminary data.</text>
</comment>
<reference evidence="1" key="1">
    <citation type="journal article" date="2019" name="bioRxiv">
        <title>The Genome of the Zebra Mussel, Dreissena polymorpha: A Resource for Invasive Species Research.</title>
        <authorList>
            <person name="McCartney M.A."/>
            <person name="Auch B."/>
            <person name="Kono T."/>
            <person name="Mallez S."/>
            <person name="Zhang Y."/>
            <person name="Obille A."/>
            <person name="Becker A."/>
            <person name="Abrahante J.E."/>
            <person name="Garbe J."/>
            <person name="Badalamenti J.P."/>
            <person name="Herman A."/>
            <person name="Mangelson H."/>
            <person name="Liachko I."/>
            <person name="Sullivan S."/>
            <person name="Sone E.D."/>
            <person name="Koren S."/>
            <person name="Silverstein K.A.T."/>
            <person name="Beckman K.B."/>
            <person name="Gohl D.M."/>
        </authorList>
    </citation>
    <scope>NUCLEOTIDE SEQUENCE</scope>
    <source>
        <strain evidence="1">Duluth1</strain>
        <tissue evidence="1">Whole animal</tissue>
    </source>
</reference>
<dbReference type="AlphaFoldDB" id="A0A9D4L730"/>
<accession>A0A9D4L730</accession>
<dbReference type="Proteomes" id="UP000828390">
    <property type="component" value="Unassembled WGS sequence"/>
</dbReference>
<dbReference type="EMBL" id="JAIWYP010000003">
    <property type="protein sequence ID" value="KAH3851757.1"/>
    <property type="molecule type" value="Genomic_DNA"/>
</dbReference>
<sequence>MICASSRSRSSGPQLIRENFDPPEMLKAIACVGHRLARATVMFRESAGNLDPETLEVLIRRILSDNELECLDFSDISRVVGEVLASDIEEEYIEWEPTNRSRVPNSRAFCTLNLI</sequence>
<name>A0A9D4L730_DREPO</name>
<evidence type="ECO:0000313" key="2">
    <source>
        <dbReference type="Proteomes" id="UP000828390"/>
    </source>
</evidence>
<proteinExistence type="predicted"/>
<reference evidence="1" key="2">
    <citation type="submission" date="2020-11" db="EMBL/GenBank/DDBJ databases">
        <authorList>
            <person name="McCartney M.A."/>
            <person name="Auch B."/>
            <person name="Kono T."/>
            <person name="Mallez S."/>
            <person name="Becker A."/>
            <person name="Gohl D.M."/>
            <person name="Silverstein K.A.T."/>
            <person name="Koren S."/>
            <person name="Bechman K.B."/>
            <person name="Herman A."/>
            <person name="Abrahante J.E."/>
            <person name="Garbe J."/>
        </authorList>
    </citation>
    <scope>NUCLEOTIDE SEQUENCE</scope>
    <source>
        <strain evidence="1">Duluth1</strain>
        <tissue evidence="1">Whole animal</tissue>
    </source>
</reference>
<evidence type="ECO:0000313" key="1">
    <source>
        <dbReference type="EMBL" id="KAH3851757.1"/>
    </source>
</evidence>